<accession>A0A8J5EYT2</accession>
<evidence type="ECO:0000313" key="1">
    <source>
        <dbReference type="EMBL" id="KAG6477609.1"/>
    </source>
</evidence>
<proteinExistence type="predicted"/>
<dbReference type="AlphaFoldDB" id="A0A8J5EYT2"/>
<comment type="caution">
    <text evidence="1">The sequence shown here is derived from an EMBL/GenBank/DDBJ whole genome shotgun (WGS) entry which is preliminary data.</text>
</comment>
<dbReference type="Proteomes" id="UP000734854">
    <property type="component" value="Unassembled WGS sequence"/>
</dbReference>
<keyword evidence="2" id="KW-1185">Reference proteome</keyword>
<organism evidence="1 2">
    <name type="scientific">Zingiber officinale</name>
    <name type="common">Ginger</name>
    <name type="synonym">Amomum zingiber</name>
    <dbReference type="NCBI Taxonomy" id="94328"/>
    <lineage>
        <taxon>Eukaryota</taxon>
        <taxon>Viridiplantae</taxon>
        <taxon>Streptophyta</taxon>
        <taxon>Embryophyta</taxon>
        <taxon>Tracheophyta</taxon>
        <taxon>Spermatophyta</taxon>
        <taxon>Magnoliopsida</taxon>
        <taxon>Liliopsida</taxon>
        <taxon>Zingiberales</taxon>
        <taxon>Zingiberaceae</taxon>
        <taxon>Zingiber</taxon>
    </lineage>
</organism>
<name>A0A8J5EYT2_ZINOF</name>
<reference evidence="1 2" key="1">
    <citation type="submission" date="2020-08" db="EMBL/GenBank/DDBJ databases">
        <title>Plant Genome Project.</title>
        <authorList>
            <person name="Zhang R.-G."/>
        </authorList>
    </citation>
    <scope>NUCLEOTIDE SEQUENCE [LARGE SCALE GENOMIC DNA]</scope>
    <source>
        <tissue evidence="1">Rhizome</tissue>
    </source>
</reference>
<dbReference type="EMBL" id="JACMSC010000018">
    <property type="protein sequence ID" value="KAG6477609.1"/>
    <property type="molecule type" value="Genomic_DNA"/>
</dbReference>
<sequence>MASSYAAAPAADKPWTPPYCSVVAVDTCSFFYRVCSVCERTLLDSDTECRFCSRRTPNPGSKRLYRILVSVGTVDRVLVVVFFDRAARVLMGCSADEWAAFLGAQPSARELAGELLRGEMLRMTLNPSRRGNAEHLRVASVAPLRAGFRPVVDRLRRLRAAGAGTSVEQTG</sequence>
<gene>
    <name evidence="1" type="ORF">ZIOFF_066877</name>
</gene>
<dbReference type="OrthoDB" id="1922776at2759"/>
<evidence type="ECO:0008006" key="3">
    <source>
        <dbReference type="Google" id="ProtNLM"/>
    </source>
</evidence>
<evidence type="ECO:0000313" key="2">
    <source>
        <dbReference type="Proteomes" id="UP000734854"/>
    </source>
</evidence>
<protein>
    <recommendedName>
        <fullName evidence="3">Replication factor A C-terminal domain-containing protein</fullName>
    </recommendedName>
</protein>